<dbReference type="AlphaFoldDB" id="A0A2P5E595"/>
<sequence>MPRIRSKSSSGTAVNTHSSSQFPILRIEFVVPCTGCAPEFTILILLELFDTLKPNSPTRRCDMKLLVAPVSNIARTVLPFSITVTYMRPLYVFDFPEVMAFNNCNEFTLGDGSSPSEPSKAIRAESFSLRGQCCTRCGPSHRKQPELFLPWDPSGPLALEVSSSSFLLRSFFPSLPLFPFLPSSLPFLFSVLEEDGPNL</sequence>
<name>A0A2P5E595_PARAD</name>
<proteinExistence type="predicted"/>
<protein>
    <submittedName>
        <fullName evidence="1">Uncharacterized protein</fullName>
    </submittedName>
</protein>
<gene>
    <name evidence="1" type="ORF">PanWU01x14_002480</name>
</gene>
<keyword evidence="2" id="KW-1185">Reference proteome</keyword>
<evidence type="ECO:0000313" key="1">
    <source>
        <dbReference type="EMBL" id="PON80692.1"/>
    </source>
</evidence>
<evidence type="ECO:0000313" key="2">
    <source>
        <dbReference type="Proteomes" id="UP000237105"/>
    </source>
</evidence>
<comment type="caution">
    <text evidence="1">The sequence shown here is derived from an EMBL/GenBank/DDBJ whole genome shotgun (WGS) entry which is preliminary data.</text>
</comment>
<dbReference type="Proteomes" id="UP000237105">
    <property type="component" value="Unassembled WGS sequence"/>
</dbReference>
<accession>A0A2P5E595</accession>
<dbReference type="EMBL" id="JXTB01000001">
    <property type="protein sequence ID" value="PON80692.1"/>
    <property type="molecule type" value="Genomic_DNA"/>
</dbReference>
<organism evidence="1 2">
    <name type="scientific">Parasponia andersonii</name>
    <name type="common">Sponia andersonii</name>
    <dbReference type="NCBI Taxonomy" id="3476"/>
    <lineage>
        <taxon>Eukaryota</taxon>
        <taxon>Viridiplantae</taxon>
        <taxon>Streptophyta</taxon>
        <taxon>Embryophyta</taxon>
        <taxon>Tracheophyta</taxon>
        <taxon>Spermatophyta</taxon>
        <taxon>Magnoliopsida</taxon>
        <taxon>eudicotyledons</taxon>
        <taxon>Gunneridae</taxon>
        <taxon>Pentapetalae</taxon>
        <taxon>rosids</taxon>
        <taxon>fabids</taxon>
        <taxon>Rosales</taxon>
        <taxon>Cannabaceae</taxon>
        <taxon>Parasponia</taxon>
    </lineage>
</organism>
<reference evidence="2" key="1">
    <citation type="submission" date="2016-06" db="EMBL/GenBank/DDBJ databases">
        <title>Parallel loss of symbiosis genes in relatives of nitrogen-fixing non-legume Parasponia.</title>
        <authorList>
            <person name="Van Velzen R."/>
            <person name="Holmer R."/>
            <person name="Bu F."/>
            <person name="Rutten L."/>
            <person name="Van Zeijl A."/>
            <person name="Liu W."/>
            <person name="Santuari L."/>
            <person name="Cao Q."/>
            <person name="Sharma T."/>
            <person name="Shen D."/>
            <person name="Roswanjaya Y."/>
            <person name="Wardhani T."/>
            <person name="Kalhor M.S."/>
            <person name="Jansen J."/>
            <person name="Van den Hoogen J."/>
            <person name="Gungor B."/>
            <person name="Hartog M."/>
            <person name="Hontelez J."/>
            <person name="Verver J."/>
            <person name="Yang W.-C."/>
            <person name="Schijlen E."/>
            <person name="Repin R."/>
            <person name="Schilthuizen M."/>
            <person name="Schranz E."/>
            <person name="Heidstra R."/>
            <person name="Miyata K."/>
            <person name="Fedorova E."/>
            <person name="Kohlen W."/>
            <person name="Bisseling T."/>
            <person name="Smit S."/>
            <person name="Geurts R."/>
        </authorList>
    </citation>
    <scope>NUCLEOTIDE SEQUENCE [LARGE SCALE GENOMIC DNA]</scope>
    <source>
        <strain evidence="2">cv. WU1-14</strain>
    </source>
</reference>